<protein>
    <submittedName>
        <fullName evidence="15">Hemoglobin/transferrin/lactoferrin receptor protein</fullName>
    </submittedName>
    <submittedName>
        <fullName evidence="16">Outer membrane insertion C-terminal signal protein</fullName>
    </submittedName>
</protein>
<keyword evidence="7 10" id="KW-0472">Membrane</keyword>
<dbReference type="InParanoid" id="H1XT47"/>
<keyword evidence="6 11" id="KW-0798">TonB box</keyword>
<evidence type="ECO:0000256" key="8">
    <source>
        <dbReference type="ARBA" id="ARBA00023170"/>
    </source>
</evidence>
<dbReference type="AlphaFoldDB" id="H1XT47"/>
<dbReference type="InterPro" id="IPR008969">
    <property type="entry name" value="CarboxyPept-like_regulatory"/>
</dbReference>
<dbReference type="PROSITE" id="PS52016">
    <property type="entry name" value="TONB_DEPENDENT_REC_3"/>
    <property type="match status" value="1"/>
</dbReference>
<dbReference type="GO" id="GO:0015344">
    <property type="term" value="F:siderophore uptake transmembrane transporter activity"/>
    <property type="evidence" value="ECO:0007669"/>
    <property type="project" value="TreeGrafter"/>
</dbReference>
<dbReference type="PANTHER" id="PTHR30069:SF29">
    <property type="entry name" value="HEMOGLOBIN AND HEMOGLOBIN-HAPTOGLOBIN-BINDING PROTEIN 1-RELATED"/>
    <property type="match status" value="1"/>
</dbReference>
<evidence type="ECO:0000256" key="11">
    <source>
        <dbReference type="RuleBase" id="RU003357"/>
    </source>
</evidence>
<dbReference type="PANTHER" id="PTHR30069">
    <property type="entry name" value="TONB-DEPENDENT OUTER MEMBRANE RECEPTOR"/>
    <property type="match status" value="1"/>
</dbReference>
<dbReference type="Pfam" id="PF00593">
    <property type="entry name" value="TonB_dep_Rec_b-barrel"/>
    <property type="match status" value="1"/>
</dbReference>
<dbReference type="KEGG" id="caby:Cabys_1877"/>
<dbReference type="EMBL" id="CP018099">
    <property type="protein sequence ID" value="APF18626.1"/>
    <property type="molecule type" value="Genomic_DNA"/>
</dbReference>
<dbReference type="InterPro" id="IPR012910">
    <property type="entry name" value="Plug_dom"/>
</dbReference>
<dbReference type="RefSeq" id="WP_006929970.1">
    <property type="nucleotide sequence ID" value="NZ_CM001402.1"/>
</dbReference>
<keyword evidence="3 10" id="KW-1134">Transmembrane beta strand</keyword>
<dbReference type="HOGENOM" id="CLU_008287_18_4_0"/>
<dbReference type="Pfam" id="PF13620">
    <property type="entry name" value="CarboxypepD_reg"/>
    <property type="match status" value="1"/>
</dbReference>
<dbReference type="STRING" id="880073.Cabys_1877"/>
<feature type="domain" description="TonB-dependent receptor plug" evidence="14">
    <location>
        <begin position="120"/>
        <end position="223"/>
    </location>
</feature>
<dbReference type="InterPro" id="IPR036942">
    <property type="entry name" value="Beta-barrel_TonB_sf"/>
</dbReference>
<gene>
    <name evidence="15" type="ORF">Cabys_1877</name>
    <name evidence="16" type="ORF">Calab_3008</name>
</gene>
<evidence type="ECO:0000313" key="15">
    <source>
        <dbReference type="EMBL" id="APF18626.1"/>
    </source>
</evidence>
<dbReference type="GO" id="GO:0044718">
    <property type="term" value="P:siderophore transmembrane transport"/>
    <property type="evidence" value="ECO:0007669"/>
    <property type="project" value="TreeGrafter"/>
</dbReference>
<evidence type="ECO:0000313" key="17">
    <source>
        <dbReference type="Proteomes" id="UP000004671"/>
    </source>
</evidence>
<dbReference type="InterPro" id="IPR000531">
    <property type="entry name" value="Beta-barrel_TonB"/>
</dbReference>
<dbReference type="CDD" id="cd01347">
    <property type="entry name" value="ligand_gated_channel"/>
    <property type="match status" value="1"/>
</dbReference>
<evidence type="ECO:0000256" key="5">
    <source>
        <dbReference type="ARBA" id="ARBA00022729"/>
    </source>
</evidence>
<dbReference type="GO" id="GO:0009279">
    <property type="term" value="C:cell outer membrane"/>
    <property type="evidence" value="ECO:0007669"/>
    <property type="project" value="UniProtKB-SubCell"/>
</dbReference>
<dbReference type="Gene3D" id="2.60.40.1120">
    <property type="entry name" value="Carboxypeptidase-like, regulatory domain"/>
    <property type="match status" value="1"/>
</dbReference>
<evidence type="ECO:0000256" key="1">
    <source>
        <dbReference type="ARBA" id="ARBA00004571"/>
    </source>
</evidence>
<sequence length="770" mass="86892" precursor="true">MKIFFLLFPFYFFPAFGAELQGVVKNAAGKPIADVYVWLEPGEKTAISQHNGQFKFKGLRSGAYFLEFNHISYQPLRIGPIVVTDSLLVLNPIILKENLHAQQPLVVTATRIQTPLPLLPMAVDRLDREQLMNTLANTSAGALKNEPGVFIQKTSHGGGSAIIRGLSSSRILILLDGIRLNNSLYRTGNHQYLNTVDLFSLQAVEIVYGPASVQYGSDALGGVINLISRDFSDTAAGYGVGIIGRFASADRSSMFHGQARWQGKTIALQAGYSYKDFGDLRYGQEKLPDALRNSFPGTVQKPTAYLARDYQFKLQWKATSFTNLVFAWQKSLQTHVPRFDKYAYNQYNRWLYHPQARSLFYTRLVQKTNHPLLNEISATFSYQVQQEGREIQKEAITSLTIENDQATTKGITLQINGGYASHKISYGVDFYHDLIGSSRWVYDSLTDRKEKKTIARYPDGAVYQSLGIFVQDKFTVSERLSILWGGRCARHATEFALNDSLFGDQRLTFKALTFNAGLNYRFSQALHGYVNIGQGFRAPNLSDLSKFGQSKGQIIEIPNPDLKPERLISYMAGLKFRTSHTRFTMNGYYNLISGLIESAPDIYQASDVLIIDGYSYEVRSKQNIGRGYIYGMELALQRQVIDRWTAGFQLTYTRGQNQTRNEPIGGIPPPFAKFFVRYELAALMLEMNLKAAQRQTRLSEDDRQDPRIPAEGTPAWNTVNFQLQRKVGKWLQVQVAIENIFDVGYRIHGSGVNAPGRNFIFSLRLIQFAF</sequence>
<organism evidence="16 17">
    <name type="scientific">Caldithrix abyssi DSM 13497</name>
    <dbReference type="NCBI Taxonomy" id="880073"/>
    <lineage>
        <taxon>Bacteria</taxon>
        <taxon>Pseudomonadati</taxon>
        <taxon>Calditrichota</taxon>
        <taxon>Calditrichia</taxon>
        <taxon>Calditrichales</taxon>
        <taxon>Calditrichaceae</taxon>
        <taxon>Caldithrix</taxon>
    </lineage>
</organism>
<evidence type="ECO:0000256" key="2">
    <source>
        <dbReference type="ARBA" id="ARBA00022448"/>
    </source>
</evidence>
<keyword evidence="8 15" id="KW-0675">Receptor</keyword>
<evidence type="ECO:0000259" key="14">
    <source>
        <dbReference type="Pfam" id="PF07715"/>
    </source>
</evidence>
<keyword evidence="9 10" id="KW-0998">Cell outer membrane</keyword>
<keyword evidence="2 10" id="KW-0813">Transport</keyword>
<dbReference type="Pfam" id="PF07715">
    <property type="entry name" value="Plug"/>
    <property type="match status" value="1"/>
</dbReference>
<evidence type="ECO:0000256" key="6">
    <source>
        <dbReference type="ARBA" id="ARBA00023077"/>
    </source>
</evidence>
<dbReference type="Gene3D" id="2.40.170.20">
    <property type="entry name" value="TonB-dependent receptor, beta-barrel domain"/>
    <property type="match status" value="1"/>
</dbReference>
<evidence type="ECO:0000259" key="13">
    <source>
        <dbReference type="Pfam" id="PF00593"/>
    </source>
</evidence>
<reference evidence="15 18" key="2">
    <citation type="submission" date="2016-11" db="EMBL/GenBank/DDBJ databases">
        <title>Genomic analysis of Caldithrix abyssi and proposal of a novel bacterial phylum Caldithrichaeota.</title>
        <authorList>
            <person name="Kublanov I."/>
            <person name="Sigalova O."/>
            <person name="Gavrilov S."/>
            <person name="Lebedinsky A."/>
            <person name="Ivanova N."/>
            <person name="Daum C."/>
            <person name="Reddy T."/>
            <person name="Klenk H.P."/>
            <person name="Goker M."/>
            <person name="Reva O."/>
            <person name="Miroshnichenko M."/>
            <person name="Kyprides N."/>
            <person name="Woyke T."/>
            <person name="Gelfand M."/>
        </authorList>
    </citation>
    <scope>NUCLEOTIDE SEQUENCE [LARGE SCALE GENOMIC DNA]</scope>
    <source>
        <strain evidence="15 18">LF13</strain>
    </source>
</reference>
<evidence type="ECO:0000256" key="4">
    <source>
        <dbReference type="ARBA" id="ARBA00022692"/>
    </source>
</evidence>
<dbReference type="SUPFAM" id="SSF49464">
    <property type="entry name" value="Carboxypeptidase regulatory domain-like"/>
    <property type="match status" value="1"/>
</dbReference>
<dbReference type="SUPFAM" id="SSF56935">
    <property type="entry name" value="Porins"/>
    <property type="match status" value="1"/>
</dbReference>
<evidence type="ECO:0000256" key="3">
    <source>
        <dbReference type="ARBA" id="ARBA00022452"/>
    </source>
</evidence>
<dbReference type="Proteomes" id="UP000004671">
    <property type="component" value="Chromosome"/>
</dbReference>
<keyword evidence="17" id="KW-1185">Reference proteome</keyword>
<evidence type="ECO:0000313" key="16">
    <source>
        <dbReference type="EMBL" id="EHO42614.1"/>
    </source>
</evidence>
<evidence type="ECO:0000256" key="12">
    <source>
        <dbReference type="SAM" id="SignalP"/>
    </source>
</evidence>
<accession>H1XT47</accession>
<proteinExistence type="inferred from homology"/>
<dbReference type="OrthoDB" id="9795928at2"/>
<feature type="domain" description="TonB-dependent receptor-like beta-barrel" evidence="13">
    <location>
        <begin position="308"/>
        <end position="740"/>
    </location>
</feature>
<evidence type="ECO:0000256" key="10">
    <source>
        <dbReference type="PROSITE-ProRule" id="PRU01360"/>
    </source>
</evidence>
<feature type="signal peptide" evidence="12">
    <location>
        <begin position="1"/>
        <end position="17"/>
    </location>
</feature>
<dbReference type="Gene3D" id="2.170.130.10">
    <property type="entry name" value="TonB-dependent receptor, plug domain"/>
    <property type="match status" value="1"/>
</dbReference>
<dbReference type="InterPro" id="IPR039426">
    <property type="entry name" value="TonB-dep_rcpt-like"/>
</dbReference>
<dbReference type="EMBL" id="CM001402">
    <property type="protein sequence ID" value="EHO42614.1"/>
    <property type="molecule type" value="Genomic_DNA"/>
</dbReference>
<reference evidence="16 17" key="1">
    <citation type="submission" date="2011-09" db="EMBL/GenBank/DDBJ databases">
        <title>The permanent draft genome of Caldithrix abyssi DSM 13497.</title>
        <authorList>
            <consortium name="US DOE Joint Genome Institute (JGI-PGF)"/>
            <person name="Lucas S."/>
            <person name="Han J."/>
            <person name="Lapidus A."/>
            <person name="Bruce D."/>
            <person name="Goodwin L."/>
            <person name="Pitluck S."/>
            <person name="Peters L."/>
            <person name="Kyrpides N."/>
            <person name="Mavromatis K."/>
            <person name="Ivanova N."/>
            <person name="Mikhailova N."/>
            <person name="Chertkov O."/>
            <person name="Detter J.C."/>
            <person name="Tapia R."/>
            <person name="Han C."/>
            <person name="Land M."/>
            <person name="Hauser L."/>
            <person name="Markowitz V."/>
            <person name="Cheng J.-F."/>
            <person name="Hugenholtz P."/>
            <person name="Woyke T."/>
            <person name="Wu D."/>
            <person name="Spring S."/>
            <person name="Brambilla E."/>
            <person name="Klenk H.-P."/>
            <person name="Eisen J.A."/>
        </authorList>
    </citation>
    <scope>NUCLEOTIDE SEQUENCE [LARGE SCALE GENOMIC DNA]</scope>
    <source>
        <strain evidence="16 17">DSM 13497</strain>
    </source>
</reference>
<evidence type="ECO:0000313" key="18">
    <source>
        <dbReference type="Proteomes" id="UP000183868"/>
    </source>
</evidence>
<evidence type="ECO:0000256" key="9">
    <source>
        <dbReference type="ARBA" id="ARBA00023237"/>
    </source>
</evidence>
<keyword evidence="4 10" id="KW-0812">Transmembrane</keyword>
<dbReference type="Proteomes" id="UP000183868">
    <property type="component" value="Chromosome"/>
</dbReference>
<name>H1XT47_CALAY</name>
<comment type="subcellular location">
    <subcellularLocation>
        <location evidence="1 10">Cell outer membrane</location>
        <topology evidence="1 10">Multi-pass membrane protein</topology>
    </subcellularLocation>
</comment>
<dbReference type="PaxDb" id="880073-Calab_3008"/>
<keyword evidence="5 12" id="KW-0732">Signal</keyword>
<evidence type="ECO:0000256" key="7">
    <source>
        <dbReference type="ARBA" id="ARBA00023136"/>
    </source>
</evidence>
<dbReference type="eggNOG" id="COG4771">
    <property type="taxonomic scope" value="Bacteria"/>
</dbReference>
<feature type="chain" id="PRO_5009695335" evidence="12">
    <location>
        <begin position="18"/>
        <end position="770"/>
    </location>
</feature>
<dbReference type="InterPro" id="IPR037066">
    <property type="entry name" value="Plug_dom_sf"/>
</dbReference>
<comment type="similarity">
    <text evidence="10 11">Belongs to the TonB-dependent receptor family.</text>
</comment>